<protein>
    <recommendedName>
        <fullName evidence="1">Aspartyl/asparaginy/proline hydroxylase domain-containing protein</fullName>
    </recommendedName>
</protein>
<dbReference type="InterPro" id="IPR007803">
    <property type="entry name" value="Asp/Arg/Pro-Hydrxlase"/>
</dbReference>
<accession>A0A8J3NRT5</accession>
<dbReference type="AlphaFoldDB" id="A0A8J3NRT5"/>
<gene>
    <name evidence="2" type="ORF">Cch02nite_32900</name>
</gene>
<name>A0A8J3NRT5_9ACTN</name>
<sequence>MLVRDMRPASLAEQVGRVCALDGAVLDRMRHEALTMPNAWVAEYGEFQSGGWWTLSLFNASGDPADVTIADCEAVPTSLLERMPATRALLDGLGLVYMWVRLARLAPNSFLWEHRDYGELSEREHYRLHIPLQTNRSAGLVLGGAKVHLAAGDLWRLVPTNAHGACNLLGPDRIHLILDCYGNDGFAKLAGRSRLDDGDAVMLPSASDAELDRHVDDAVRLARLGYTETAERSLLRLFYRYALPEGRVYDLLATMHMTLAQPEAARAWQAKKMLMLGTKDEGGRQ</sequence>
<reference evidence="2 3" key="1">
    <citation type="submission" date="2021-01" db="EMBL/GenBank/DDBJ databases">
        <title>Whole genome shotgun sequence of Catellatospora chokoriensis NBRC 107358.</title>
        <authorList>
            <person name="Komaki H."/>
            <person name="Tamura T."/>
        </authorList>
    </citation>
    <scope>NUCLEOTIDE SEQUENCE [LARGE SCALE GENOMIC DNA]</scope>
    <source>
        <strain evidence="2 3">NBRC 107358</strain>
    </source>
</reference>
<dbReference type="EMBL" id="BONG01000018">
    <property type="protein sequence ID" value="GIF89846.1"/>
    <property type="molecule type" value="Genomic_DNA"/>
</dbReference>
<dbReference type="SUPFAM" id="SSF51197">
    <property type="entry name" value="Clavaminate synthase-like"/>
    <property type="match status" value="1"/>
</dbReference>
<dbReference type="Gene3D" id="2.60.120.330">
    <property type="entry name" value="B-lactam Antibiotic, Isopenicillin N Synthase, Chain"/>
    <property type="match status" value="1"/>
</dbReference>
<organism evidence="2 3">
    <name type="scientific">Catellatospora chokoriensis</name>
    <dbReference type="NCBI Taxonomy" id="310353"/>
    <lineage>
        <taxon>Bacteria</taxon>
        <taxon>Bacillati</taxon>
        <taxon>Actinomycetota</taxon>
        <taxon>Actinomycetes</taxon>
        <taxon>Micromonosporales</taxon>
        <taxon>Micromonosporaceae</taxon>
        <taxon>Catellatospora</taxon>
    </lineage>
</organism>
<dbReference type="Proteomes" id="UP000619293">
    <property type="component" value="Unassembled WGS sequence"/>
</dbReference>
<evidence type="ECO:0000313" key="2">
    <source>
        <dbReference type="EMBL" id="GIF89846.1"/>
    </source>
</evidence>
<proteinExistence type="predicted"/>
<comment type="caution">
    <text evidence="2">The sequence shown here is derived from an EMBL/GenBank/DDBJ whole genome shotgun (WGS) entry which is preliminary data.</text>
</comment>
<dbReference type="InterPro" id="IPR027443">
    <property type="entry name" value="IPNS-like_sf"/>
</dbReference>
<evidence type="ECO:0000313" key="3">
    <source>
        <dbReference type="Proteomes" id="UP000619293"/>
    </source>
</evidence>
<feature type="domain" description="Aspartyl/asparaginy/proline hydroxylase" evidence="1">
    <location>
        <begin position="42"/>
        <end position="181"/>
    </location>
</feature>
<dbReference type="Pfam" id="PF05118">
    <property type="entry name" value="Asp_Arg_Hydrox"/>
    <property type="match status" value="1"/>
</dbReference>
<evidence type="ECO:0000259" key="1">
    <source>
        <dbReference type="Pfam" id="PF05118"/>
    </source>
</evidence>
<keyword evidence="3" id="KW-1185">Reference proteome</keyword>